<dbReference type="PANTHER" id="PTHR43190">
    <property type="entry name" value="N-ACETYL-D-GLUCOSAMINE KINASE"/>
    <property type="match status" value="1"/>
</dbReference>
<keyword evidence="3" id="KW-1185">Reference proteome</keyword>
<proteinExistence type="predicted"/>
<dbReference type="OrthoDB" id="9772633at2"/>
<dbReference type="SUPFAM" id="SSF53067">
    <property type="entry name" value="Actin-like ATPase domain"/>
    <property type="match status" value="1"/>
</dbReference>
<organism evidence="2 3">
    <name type="scientific">Paenibacillus oryzisoli</name>
    <dbReference type="NCBI Taxonomy" id="1850517"/>
    <lineage>
        <taxon>Bacteria</taxon>
        <taxon>Bacillati</taxon>
        <taxon>Bacillota</taxon>
        <taxon>Bacilli</taxon>
        <taxon>Bacillales</taxon>
        <taxon>Paenibacillaceae</taxon>
        <taxon>Paenibacillus</taxon>
    </lineage>
</organism>
<dbReference type="RefSeq" id="WP_068663288.1">
    <property type="nucleotide sequence ID" value="NZ_LYPB01000050.1"/>
</dbReference>
<gene>
    <name evidence="2" type="ORF">A8708_19170</name>
</gene>
<dbReference type="EMBL" id="LYPB01000050">
    <property type="protein sequence ID" value="OAS20664.1"/>
    <property type="molecule type" value="Genomic_DNA"/>
</dbReference>
<name>A0A198AGP1_9BACL</name>
<feature type="domain" description="ATPase BadF/BadG/BcrA/BcrD type" evidence="1">
    <location>
        <begin position="7"/>
        <end position="303"/>
    </location>
</feature>
<dbReference type="InterPro" id="IPR052519">
    <property type="entry name" value="Euk-type_GlcNAc_Kinase"/>
</dbReference>
<dbReference type="STRING" id="1850517.A8708_19170"/>
<evidence type="ECO:0000259" key="1">
    <source>
        <dbReference type="Pfam" id="PF01869"/>
    </source>
</evidence>
<dbReference type="Gene3D" id="3.30.420.40">
    <property type="match status" value="2"/>
</dbReference>
<dbReference type="AlphaFoldDB" id="A0A198AGP1"/>
<dbReference type="Proteomes" id="UP000078454">
    <property type="component" value="Unassembled WGS sequence"/>
</dbReference>
<sequence>MQKNIVIGIDGGGTHTRAVAVDTTGHVLAHSRSGAANLHKDPHAKQHVRAAIANLLAKVGCNEGDIISLVAGFAGLDRTEDQAWCDDFIDIDGMNGTKRAVSDAWIAQVGAVGGEPGIIAISGTGSVVFGINENGEQLRNYDFRQYASSTARHLSYETVYRILAGSYDLEDEELITKVFTYWGVSDMQEFGKLASTGFISDHQSCNMKFGDMAQLVTVAAATGSPLAIEVCNSGVSQLITAVRLVGSQFASDCIRLALIGSVARSPYMMQRLENEIAKANKQGKSYAVQQPRYEPVTGAILMAFQQAGIDITDEIHENLGLST</sequence>
<accession>A0A198AGP1</accession>
<evidence type="ECO:0000313" key="3">
    <source>
        <dbReference type="Proteomes" id="UP000078454"/>
    </source>
</evidence>
<dbReference type="Pfam" id="PF01869">
    <property type="entry name" value="BcrAD_BadFG"/>
    <property type="match status" value="1"/>
</dbReference>
<evidence type="ECO:0000313" key="2">
    <source>
        <dbReference type="EMBL" id="OAS20664.1"/>
    </source>
</evidence>
<dbReference type="PANTHER" id="PTHR43190:SF3">
    <property type="entry name" value="N-ACETYL-D-GLUCOSAMINE KINASE"/>
    <property type="match status" value="1"/>
</dbReference>
<protein>
    <recommendedName>
        <fullName evidence="1">ATPase BadF/BadG/BcrA/BcrD type domain-containing protein</fullName>
    </recommendedName>
</protein>
<dbReference type="InterPro" id="IPR002731">
    <property type="entry name" value="ATPase_BadF"/>
</dbReference>
<comment type="caution">
    <text evidence="2">The sequence shown here is derived from an EMBL/GenBank/DDBJ whole genome shotgun (WGS) entry which is preliminary data.</text>
</comment>
<reference evidence="2 3" key="1">
    <citation type="submission" date="2016-05" db="EMBL/GenBank/DDBJ databases">
        <title>Paenibacillus sp. 1ZS3-15 nov., isolated from the rhizosphere soil.</title>
        <authorList>
            <person name="Zhang X.X."/>
            <person name="Zhang J."/>
        </authorList>
    </citation>
    <scope>NUCLEOTIDE SEQUENCE [LARGE SCALE GENOMIC DNA]</scope>
    <source>
        <strain evidence="2 3">1ZS3-15</strain>
    </source>
</reference>
<dbReference type="InterPro" id="IPR043129">
    <property type="entry name" value="ATPase_NBD"/>
</dbReference>